<keyword evidence="2" id="KW-1185">Reference proteome</keyword>
<name>A0ABN0ZS02_9BACI</name>
<sequence>MDWNRLYELQFELDERIMQSLSKSRSEIYLDKVLALMVEVGELANETRCFKYWSQRAASSREIILEEYVDGVHFILSLGLDYDYRYNEHKLDLPRVQLLTEGFHLVYNRIEQFKQAPLESHYLQLMNAYLALGELLSFSTDEVVNAYLEKNEENHQRQEQGY</sequence>
<dbReference type="Proteomes" id="UP001500740">
    <property type="component" value="Unassembled WGS sequence"/>
</dbReference>
<organism evidence="1 2">
    <name type="scientific">Alkalibacillus silvisoli</name>
    <dbReference type="NCBI Taxonomy" id="392823"/>
    <lineage>
        <taxon>Bacteria</taxon>
        <taxon>Bacillati</taxon>
        <taxon>Bacillota</taxon>
        <taxon>Bacilli</taxon>
        <taxon>Bacillales</taxon>
        <taxon>Bacillaceae</taxon>
        <taxon>Alkalibacillus</taxon>
    </lineage>
</organism>
<comment type="caution">
    <text evidence="1">The sequence shown here is derived from an EMBL/GenBank/DDBJ whole genome shotgun (WGS) entry which is preliminary data.</text>
</comment>
<dbReference type="RefSeq" id="WP_343782104.1">
    <property type="nucleotide sequence ID" value="NZ_BAAACZ010000009.1"/>
</dbReference>
<protein>
    <submittedName>
        <fullName evidence="1">dUTP diphosphatase</fullName>
    </submittedName>
</protein>
<evidence type="ECO:0000313" key="2">
    <source>
        <dbReference type="Proteomes" id="UP001500740"/>
    </source>
</evidence>
<dbReference type="EMBL" id="BAAACZ010000009">
    <property type="protein sequence ID" value="GAA0456482.1"/>
    <property type="molecule type" value="Genomic_DNA"/>
</dbReference>
<accession>A0ABN0ZS02</accession>
<dbReference type="InterPro" id="IPR016947">
    <property type="entry name" value="UCP030140"/>
</dbReference>
<evidence type="ECO:0000313" key="1">
    <source>
        <dbReference type="EMBL" id="GAA0456482.1"/>
    </source>
</evidence>
<dbReference type="Pfam" id="PF08761">
    <property type="entry name" value="dUTPase_2"/>
    <property type="match status" value="1"/>
</dbReference>
<proteinExistence type="predicted"/>
<reference evidence="1 2" key="1">
    <citation type="journal article" date="2019" name="Int. J. Syst. Evol. Microbiol.">
        <title>The Global Catalogue of Microorganisms (GCM) 10K type strain sequencing project: providing services to taxonomists for standard genome sequencing and annotation.</title>
        <authorList>
            <consortium name="The Broad Institute Genomics Platform"/>
            <consortium name="The Broad Institute Genome Sequencing Center for Infectious Disease"/>
            <person name="Wu L."/>
            <person name="Ma J."/>
        </authorList>
    </citation>
    <scope>NUCLEOTIDE SEQUENCE [LARGE SCALE GENOMIC DNA]</scope>
    <source>
        <strain evidence="1 2">JCM 14193</strain>
    </source>
</reference>
<gene>
    <name evidence="1" type="ORF">GCM10008935_09190</name>
</gene>
<dbReference type="InterPro" id="IPR014871">
    <property type="entry name" value="dUTPase/dCTP_pyrophosphatase"/>
</dbReference>
<dbReference type="PIRSF" id="PIRSF030140">
    <property type="entry name" value="UCP030140"/>
    <property type="match status" value="1"/>
</dbReference>
<dbReference type="SUPFAM" id="SSF101386">
    <property type="entry name" value="all-alpha NTP pyrophosphatases"/>
    <property type="match status" value="1"/>
</dbReference>
<dbReference type="Gene3D" id="1.10.4010.10">
    <property type="entry name" value="Type II deoxyuridine triphosphatase"/>
    <property type="match status" value="1"/>
</dbReference>
<dbReference type="CDD" id="cd11527">
    <property type="entry name" value="NTP-PPase_dUTPase"/>
    <property type="match status" value="1"/>
</dbReference>